<dbReference type="EMBL" id="FWZX01000020">
    <property type="protein sequence ID" value="SMF55643.1"/>
    <property type="molecule type" value="Genomic_DNA"/>
</dbReference>
<keyword evidence="3" id="KW-1185">Reference proteome</keyword>
<organism evidence="2 3">
    <name type="scientific">Tistlia consotensis USBA 355</name>
    <dbReference type="NCBI Taxonomy" id="560819"/>
    <lineage>
        <taxon>Bacteria</taxon>
        <taxon>Pseudomonadati</taxon>
        <taxon>Pseudomonadota</taxon>
        <taxon>Alphaproteobacteria</taxon>
        <taxon>Rhodospirillales</taxon>
        <taxon>Rhodovibrionaceae</taxon>
        <taxon>Tistlia</taxon>
    </lineage>
</organism>
<reference evidence="2 3" key="1">
    <citation type="submission" date="2017-04" db="EMBL/GenBank/DDBJ databases">
        <authorList>
            <person name="Afonso C.L."/>
            <person name="Miller P.J."/>
            <person name="Scott M.A."/>
            <person name="Spackman E."/>
            <person name="Goraichik I."/>
            <person name="Dimitrov K.M."/>
            <person name="Suarez D.L."/>
            <person name="Swayne D.E."/>
        </authorList>
    </citation>
    <scope>NUCLEOTIDE SEQUENCE [LARGE SCALE GENOMIC DNA]</scope>
    <source>
        <strain evidence="2 3">USBA 355</strain>
    </source>
</reference>
<dbReference type="CDD" id="cd04179">
    <property type="entry name" value="DPM_DPG-synthase_like"/>
    <property type="match status" value="1"/>
</dbReference>
<dbReference type="Pfam" id="PF00535">
    <property type="entry name" value="Glycos_transf_2"/>
    <property type="match status" value="1"/>
</dbReference>
<dbReference type="SUPFAM" id="SSF53448">
    <property type="entry name" value="Nucleotide-diphospho-sugar transferases"/>
    <property type="match status" value="1"/>
</dbReference>
<evidence type="ECO:0000259" key="1">
    <source>
        <dbReference type="Pfam" id="PF00535"/>
    </source>
</evidence>
<dbReference type="GO" id="GO:0016740">
    <property type="term" value="F:transferase activity"/>
    <property type="evidence" value="ECO:0007669"/>
    <property type="project" value="UniProtKB-KW"/>
</dbReference>
<protein>
    <submittedName>
        <fullName evidence="2">Glycosyl transferase family 2</fullName>
    </submittedName>
</protein>
<dbReference type="PANTHER" id="PTHR48090">
    <property type="entry name" value="UNDECAPRENYL-PHOSPHATE 4-DEOXY-4-FORMAMIDO-L-ARABINOSE TRANSFERASE-RELATED"/>
    <property type="match status" value="1"/>
</dbReference>
<dbReference type="InterPro" id="IPR050256">
    <property type="entry name" value="Glycosyltransferase_2"/>
</dbReference>
<dbReference type="PANTHER" id="PTHR48090:SF7">
    <property type="entry name" value="RFBJ PROTEIN"/>
    <property type="match status" value="1"/>
</dbReference>
<dbReference type="InterPro" id="IPR029044">
    <property type="entry name" value="Nucleotide-diphossugar_trans"/>
</dbReference>
<dbReference type="AlphaFoldDB" id="A0A1Y6CH75"/>
<gene>
    <name evidence="2" type="ORF">SAMN05428998_12085</name>
</gene>
<dbReference type="Gene3D" id="3.90.550.10">
    <property type="entry name" value="Spore Coat Polysaccharide Biosynthesis Protein SpsA, Chain A"/>
    <property type="match status" value="1"/>
</dbReference>
<dbReference type="Proteomes" id="UP000192917">
    <property type="component" value="Unassembled WGS sequence"/>
</dbReference>
<evidence type="ECO:0000313" key="2">
    <source>
        <dbReference type="EMBL" id="SMF55643.1"/>
    </source>
</evidence>
<accession>A0A1Y6CH75</accession>
<dbReference type="RefSeq" id="WP_085124701.1">
    <property type="nucleotide sequence ID" value="NZ_FWZX01000020.1"/>
</dbReference>
<sequence length="248" mass="28001">MTGPKAKPSVTLFVPVRNEIDALKIVMPRIKRDWCDEILILDGNSTDGSREFLRSAGFEVVEQQTRGIKAAFWEAFELARGEVIIPFSPDGNSIPEDIPRLIDKMADGYDIVVASRYRGPARSEDDDVLSRAANRIFTALINLLFDTRYTDGIGMYKAFRKSHLYELGIDRHRNEHSEIMLLTRGARYGLKITEISSPEPPRIGVQGSRAHPGVLGKYKSALILLKSIVRDAVFYWPRRTRSARNPTP</sequence>
<name>A0A1Y6CH75_9PROT</name>
<keyword evidence="2" id="KW-0808">Transferase</keyword>
<proteinExistence type="predicted"/>
<evidence type="ECO:0000313" key="3">
    <source>
        <dbReference type="Proteomes" id="UP000192917"/>
    </source>
</evidence>
<feature type="domain" description="Glycosyltransferase 2-like" evidence="1">
    <location>
        <begin position="12"/>
        <end position="167"/>
    </location>
</feature>
<dbReference type="STRING" id="560819.SAMN05428998_12085"/>
<dbReference type="InterPro" id="IPR001173">
    <property type="entry name" value="Glyco_trans_2-like"/>
</dbReference>